<dbReference type="GO" id="GO:0016614">
    <property type="term" value="F:oxidoreductase activity, acting on CH-OH group of donors"/>
    <property type="evidence" value="ECO:0007669"/>
    <property type="project" value="InterPro"/>
</dbReference>
<dbReference type="PANTHER" id="PTHR11552">
    <property type="entry name" value="GLUCOSE-METHANOL-CHOLINE GMC OXIDOREDUCTASE"/>
    <property type="match status" value="1"/>
</dbReference>
<dbReference type="InterPro" id="IPR007867">
    <property type="entry name" value="GMC_OxRtase_C"/>
</dbReference>
<dbReference type="PIRSF" id="PIRSF000137">
    <property type="entry name" value="Alcohol_oxidase"/>
    <property type="match status" value="1"/>
</dbReference>
<dbReference type="EMBL" id="KZ613944">
    <property type="protein sequence ID" value="PMD41396.1"/>
    <property type="molecule type" value="Genomic_DNA"/>
</dbReference>
<dbReference type="PANTHER" id="PTHR11552:SF210">
    <property type="entry name" value="GLUCOSE-METHANOL-CHOLINE OXIDOREDUCTASE N-TERMINAL DOMAIN-CONTAINING PROTEIN-RELATED"/>
    <property type="match status" value="1"/>
</dbReference>
<evidence type="ECO:0000313" key="5">
    <source>
        <dbReference type="EMBL" id="PMD41396.1"/>
    </source>
</evidence>
<dbReference type="Gene3D" id="3.30.560.10">
    <property type="entry name" value="Glucose Oxidase, domain 3"/>
    <property type="match status" value="1"/>
</dbReference>
<organism evidence="5 6">
    <name type="scientific">Hyaloscypha variabilis (strain UAMH 11265 / GT02V1 / F)</name>
    <name type="common">Meliniomyces variabilis</name>
    <dbReference type="NCBI Taxonomy" id="1149755"/>
    <lineage>
        <taxon>Eukaryota</taxon>
        <taxon>Fungi</taxon>
        <taxon>Dikarya</taxon>
        <taxon>Ascomycota</taxon>
        <taxon>Pezizomycotina</taxon>
        <taxon>Leotiomycetes</taxon>
        <taxon>Helotiales</taxon>
        <taxon>Hyaloscyphaceae</taxon>
        <taxon>Hyaloscypha</taxon>
        <taxon>Hyaloscypha variabilis</taxon>
    </lineage>
</organism>
<dbReference type="Proteomes" id="UP000235786">
    <property type="component" value="Unassembled WGS sequence"/>
</dbReference>
<dbReference type="OrthoDB" id="269227at2759"/>
<accession>A0A2J6RS90</accession>
<keyword evidence="3" id="KW-0285">Flavoprotein</keyword>
<feature type="binding site" evidence="2">
    <location>
        <position position="266"/>
    </location>
    <ligand>
        <name>FAD</name>
        <dbReference type="ChEBI" id="CHEBI:57692"/>
    </ligand>
</feature>
<proteinExistence type="inferred from homology"/>
<dbReference type="GO" id="GO:0050660">
    <property type="term" value="F:flavin adenine dinucleotide binding"/>
    <property type="evidence" value="ECO:0007669"/>
    <property type="project" value="InterPro"/>
</dbReference>
<keyword evidence="2 3" id="KW-0274">FAD</keyword>
<evidence type="ECO:0000313" key="6">
    <source>
        <dbReference type="Proteomes" id="UP000235786"/>
    </source>
</evidence>
<comment type="similarity">
    <text evidence="1 3">Belongs to the GMC oxidoreductase family.</text>
</comment>
<comment type="cofactor">
    <cofactor evidence="2">
        <name>FAD</name>
        <dbReference type="ChEBI" id="CHEBI:57692"/>
    </cofactor>
</comment>
<dbReference type="PROSITE" id="PS00623">
    <property type="entry name" value="GMC_OXRED_1"/>
    <property type="match status" value="1"/>
</dbReference>
<keyword evidence="6" id="KW-1185">Reference proteome</keyword>
<dbReference type="InterPro" id="IPR012132">
    <property type="entry name" value="GMC_OxRdtase"/>
</dbReference>
<evidence type="ECO:0000256" key="1">
    <source>
        <dbReference type="ARBA" id="ARBA00010790"/>
    </source>
</evidence>
<feature type="domain" description="Glucose-methanol-choline oxidoreductase N-terminal" evidence="4">
    <location>
        <begin position="107"/>
        <end position="130"/>
    </location>
</feature>
<dbReference type="Pfam" id="PF05199">
    <property type="entry name" value="GMC_oxred_C"/>
    <property type="match status" value="1"/>
</dbReference>
<dbReference type="Gene3D" id="3.50.50.60">
    <property type="entry name" value="FAD/NAD(P)-binding domain"/>
    <property type="match status" value="1"/>
</dbReference>
<protein>
    <submittedName>
        <fullName evidence="5">GMC oxidoreductase</fullName>
    </submittedName>
</protein>
<reference evidence="5 6" key="1">
    <citation type="submission" date="2016-04" db="EMBL/GenBank/DDBJ databases">
        <title>A degradative enzymes factory behind the ericoid mycorrhizal symbiosis.</title>
        <authorList>
            <consortium name="DOE Joint Genome Institute"/>
            <person name="Martino E."/>
            <person name="Morin E."/>
            <person name="Grelet G."/>
            <person name="Kuo A."/>
            <person name="Kohler A."/>
            <person name="Daghino S."/>
            <person name="Barry K."/>
            <person name="Choi C."/>
            <person name="Cichocki N."/>
            <person name="Clum A."/>
            <person name="Copeland A."/>
            <person name="Hainaut M."/>
            <person name="Haridas S."/>
            <person name="Labutti K."/>
            <person name="Lindquist E."/>
            <person name="Lipzen A."/>
            <person name="Khouja H.-R."/>
            <person name="Murat C."/>
            <person name="Ohm R."/>
            <person name="Olson A."/>
            <person name="Spatafora J."/>
            <person name="Veneault-Fourrey C."/>
            <person name="Henrissat B."/>
            <person name="Grigoriev I."/>
            <person name="Martin F."/>
            <person name="Perotto S."/>
        </authorList>
    </citation>
    <scope>NUCLEOTIDE SEQUENCE [LARGE SCALE GENOMIC DNA]</scope>
    <source>
        <strain evidence="5 6">F</strain>
    </source>
</reference>
<name>A0A2J6RS90_HYAVF</name>
<dbReference type="InterPro" id="IPR036188">
    <property type="entry name" value="FAD/NAD-bd_sf"/>
</dbReference>
<dbReference type="SUPFAM" id="SSF51905">
    <property type="entry name" value="FAD/NAD(P)-binding domain"/>
    <property type="match status" value="1"/>
</dbReference>
<dbReference type="STRING" id="1149755.A0A2J6RS90"/>
<dbReference type="SUPFAM" id="SSF54373">
    <property type="entry name" value="FAD-linked reductases, C-terminal domain"/>
    <property type="match status" value="1"/>
</dbReference>
<evidence type="ECO:0000256" key="2">
    <source>
        <dbReference type="PIRSR" id="PIRSR000137-2"/>
    </source>
</evidence>
<evidence type="ECO:0000259" key="4">
    <source>
        <dbReference type="PROSITE" id="PS00623"/>
    </source>
</evidence>
<dbReference type="InterPro" id="IPR000172">
    <property type="entry name" value="GMC_OxRdtase_N"/>
</dbReference>
<evidence type="ECO:0000256" key="3">
    <source>
        <dbReference type="RuleBase" id="RU003968"/>
    </source>
</evidence>
<dbReference type="Pfam" id="PF00732">
    <property type="entry name" value="GMC_oxred_N"/>
    <property type="match status" value="1"/>
</dbReference>
<sequence length="629" mass="68394">MLSATKNGANGHTNGVNCRSKLALCTVDEFLAQSYDYLIIGGGTAGLCVAARLTEDPNVTVGVLEGGENRLDDKNVLTPSLFPTLPGRPEYDWIMETGNKVYSMPRGKMLGGSSGINYLMYVRGSRRDYDSWRALGNEGWGWDDLVPYFKKHQTLDLPTDKVKGLDPQLMPHAAADKYHGTNGPIHTSFNDFRIPMEEDFIKACYDVSKSKNTLHDAWSGDHLGFYSSLGAVDRTGTAGTRSYAATGYLKPNLSRPNLKVLTSALVSKVLLETDRQGEPTATGAEFIVSTRAYKANATREVILCAGVVQTPQVLELSGIGNREVLSAAGINTIVESPSVGANFQDHVLGGMVFECAPEVLFLDALQGDEYGQKQQMIYEKEHNGPFASPGMLMGFVSYASLVSESELQSTIAEIKKNSFAKTAFEKTQEQLIIDQLSDPTFANLQTFLIPANMDMTAGGDQTRFLGPPPKGKNRVAPLICLEHPLSRGSIHIASSDPTKPPRIDPGYLRNNTDAKILAAGLKWLDQVTRSPILAKSLGERVQPAPDVSLESEEDRIKVLSEHISTQYHLIGTASMGEVVDERLKVKGVRGLRVVDASVFPSHVSGNIMSTAYAVAEKGADLIKEDARDY</sequence>
<gene>
    <name evidence="5" type="ORF">L207DRAFT_426094</name>
</gene>
<dbReference type="AlphaFoldDB" id="A0A2J6RS90"/>